<accession>A0A5B8MKZ8</accession>
<feature type="domain" description="Snurportin-1 m3G cap-binding" evidence="11">
    <location>
        <begin position="122"/>
        <end position="295"/>
    </location>
</feature>
<keyword evidence="9" id="KW-0539">Nucleus</keyword>
<dbReference type="PANTHER" id="PTHR13403:SF6">
    <property type="entry name" value="SNURPORTIN-1"/>
    <property type="match status" value="1"/>
</dbReference>
<evidence type="ECO:0000256" key="7">
    <source>
        <dbReference type="ARBA" id="ARBA00022490"/>
    </source>
</evidence>
<dbReference type="Gene3D" id="3.30.470.30">
    <property type="entry name" value="DNA ligase/mRNA capping enzyme"/>
    <property type="match status" value="1"/>
</dbReference>
<keyword evidence="13" id="KW-1185">Reference proteome</keyword>
<dbReference type="CDD" id="cd09232">
    <property type="entry name" value="Snurportin-1_C"/>
    <property type="match status" value="1"/>
</dbReference>
<dbReference type="OrthoDB" id="10003593at2759"/>
<dbReference type="GO" id="GO:0005634">
    <property type="term" value="C:nucleus"/>
    <property type="evidence" value="ECO:0007669"/>
    <property type="project" value="UniProtKB-SubCell"/>
</dbReference>
<feature type="region of interest" description="Disordered" evidence="10">
    <location>
        <begin position="1"/>
        <end position="31"/>
    </location>
</feature>
<dbReference type="InterPro" id="IPR047857">
    <property type="entry name" value="Snurportin1_C"/>
</dbReference>
<dbReference type="EMBL" id="CP031037">
    <property type="protein sequence ID" value="QDZ20951.1"/>
    <property type="molecule type" value="Genomic_DNA"/>
</dbReference>
<evidence type="ECO:0000256" key="8">
    <source>
        <dbReference type="ARBA" id="ARBA00022884"/>
    </source>
</evidence>
<dbReference type="PANTHER" id="PTHR13403">
    <property type="entry name" value="SNURPORTIN1 RNUT1 PROTEIN RNA, U TRANSPORTER 1"/>
    <property type="match status" value="1"/>
</dbReference>
<evidence type="ECO:0000256" key="10">
    <source>
        <dbReference type="SAM" id="MobiDB-lite"/>
    </source>
</evidence>
<dbReference type="GO" id="GO:0061015">
    <property type="term" value="P:snRNA import into nucleus"/>
    <property type="evidence" value="ECO:0007669"/>
    <property type="project" value="InterPro"/>
</dbReference>
<gene>
    <name evidence="12" type="ORF">A3770_04p34690</name>
</gene>
<keyword evidence="8" id="KW-0694">RNA-binding</keyword>
<evidence type="ECO:0000256" key="5">
    <source>
        <dbReference type="ARBA" id="ARBA00016034"/>
    </source>
</evidence>
<dbReference type="GO" id="GO:0003723">
    <property type="term" value="F:RNA binding"/>
    <property type="evidence" value="ECO:0007669"/>
    <property type="project" value="UniProtKB-KW"/>
</dbReference>
<comment type="similarity">
    <text evidence="4">Belongs to the snurportin family.</text>
</comment>
<evidence type="ECO:0000256" key="3">
    <source>
        <dbReference type="ARBA" id="ARBA00004496"/>
    </source>
</evidence>
<evidence type="ECO:0000256" key="4">
    <source>
        <dbReference type="ARBA" id="ARBA00007540"/>
    </source>
</evidence>
<dbReference type="SUPFAM" id="SSF56091">
    <property type="entry name" value="DNA ligase/mRNA capping enzyme, catalytic domain"/>
    <property type="match status" value="1"/>
</dbReference>
<protein>
    <recommendedName>
        <fullName evidence="5">Snurportin-1</fullName>
    </recommendedName>
</protein>
<evidence type="ECO:0000259" key="11">
    <source>
        <dbReference type="Pfam" id="PF21974"/>
    </source>
</evidence>
<dbReference type="STRING" id="1764295.A0A5B8MKZ8"/>
<evidence type="ECO:0000313" key="12">
    <source>
        <dbReference type="EMBL" id="QDZ20951.1"/>
    </source>
</evidence>
<comment type="subcellular location">
    <subcellularLocation>
        <location evidence="3">Cytoplasm</location>
    </subcellularLocation>
    <subcellularLocation>
        <location evidence="2">Nucleus</location>
    </subcellularLocation>
</comment>
<evidence type="ECO:0000256" key="2">
    <source>
        <dbReference type="ARBA" id="ARBA00004123"/>
    </source>
</evidence>
<dbReference type="Pfam" id="PF21974">
    <property type="entry name" value="SPN1_m3Gcap_bd"/>
    <property type="match status" value="1"/>
</dbReference>
<evidence type="ECO:0000313" key="13">
    <source>
        <dbReference type="Proteomes" id="UP000316726"/>
    </source>
</evidence>
<dbReference type="AlphaFoldDB" id="A0A5B8MKZ8"/>
<organism evidence="12 13">
    <name type="scientific">Chloropicon primus</name>
    <dbReference type="NCBI Taxonomy" id="1764295"/>
    <lineage>
        <taxon>Eukaryota</taxon>
        <taxon>Viridiplantae</taxon>
        <taxon>Chlorophyta</taxon>
        <taxon>Chloropicophyceae</taxon>
        <taxon>Chloropicales</taxon>
        <taxon>Chloropicaceae</taxon>
        <taxon>Chloropicon</taxon>
    </lineage>
</organism>
<keyword evidence="6" id="KW-0813">Transport</keyword>
<comment type="function">
    <text evidence="1">Functions as an U snRNP-specific nuclear import adapter. Involved in the trimethylguanosine (m3G)-cap-dependent nuclear import of U snRNPs. Binds specifically to the terminal m3G-cap U snRNAs.</text>
</comment>
<evidence type="ECO:0000256" key="6">
    <source>
        <dbReference type="ARBA" id="ARBA00022448"/>
    </source>
</evidence>
<reference evidence="12 13" key="1">
    <citation type="submission" date="2018-07" db="EMBL/GenBank/DDBJ databases">
        <title>The complete nuclear genome of the prasinophyte Chloropicon primus (CCMP1205).</title>
        <authorList>
            <person name="Pombert J.-F."/>
            <person name="Otis C."/>
            <person name="Turmel M."/>
            <person name="Lemieux C."/>
        </authorList>
    </citation>
    <scope>NUCLEOTIDE SEQUENCE [LARGE SCALE GENOMIC DNA]</scope>
    <source>
        <strain evidence="12 13">CCMP1205</strain>
    </source>
</reference>
<name>A0A5B8MKZ8_9CHLO</name>
<dbReference type="GO" id="GO:0005737">
    <property type="term" value="C:cytoplasm"/>
    <property type="evidence" value="ECO:0007669"/>
    <property type="project" value="UniProtKB-SubCell"/>
</dbReference>
<keyword evidence="7" id="KW-0963">Cytoplasm</keyword>
<proteinExistence type="inferred from homology"/>
<evidence type="ECO:0000256" key="1">
    <source>
        <dbReference type="ARBA" id="ARBA00003975"/>
    </source>
</evidence>
<dbReference type="Proteomes" id="UP000316726">
    <property type="component" value="Chromosome 4"/>
</dbReference>
<evidence type="ECO:0000256" key="9">
    <source>
        <dbReference type="ARBA" id="ARBA00023242"/>
    </source>
</evidence>
<sequence>MTPYRPCEAFPSASAPPFLDKSGGTGDQMGWAMAEQRGSLKSLREWQRERRRKALEGVRERRSKAREEELRRKREIHAVGELELELDRNEEGAGVVVSLGRQQNRPGYLRSREACKRYAAELLAMEWLVDVPEDLWANWYVTPRPEGPRCLLISQAGSTVSRCKNGSVHKEFQSALPNGSRGTRSPGTKGSKCVLDAVYHAPTSTFYVTDCITWEDYSLVDCDFEFRSFWLAQKFEGVAPGGVREGEPALMLAPRERATREMISRAYSGEEGLGYTRDGLIFTHKDSTYVQGGRPTPLCLQWKDAHCSRYPIDTDAKGVVLETQRVVLQLQEDARSVGTGDDPPVVLGKIPKTFSDNNADKLRPGQLFRFNLGPRGFDFGADGRPMGASLELAGLSHKRAKGDIISRILFQHLLRTGQITFESLVRE</sequence>
<dbReference type="InterPro" id="IPR017336">
    <property type="entry name" value="Snurportin-1"/>
</dbReference>